<dbReference type="NCBIfam" id="TIGR01655">
    <property type="entry name" value="yxeA_fam"/>
    <property type="match status" value="1"/>
</dbReference>
<proteinExistence type="predicted"/>
<dbReference type="Gene3D" id="2.40.50.480">
    <property type="match status" value="1"/>
</dbReference>
<protein>
    <submittedName>
        <fullName evidence="1">YxeA family protein</fullName>
    </submittedName>
</protein>
<keyword evidence="2" id="KW-1185">Reference proteome</keyword>
<evidence type="ECO:0000313" key="1">
    <source>
        <dbReference type="EMBL" id="UOQ92904.1"/>
    </source>
</evidence>
<reference evidence="1 2" key="1">
    <citation type="submission" date="2022-04" db="EMBL/GenBank/DDBJ databases">
        <title>Halobacillus sp. isolated from saltern.</title>
        <authorList>
            <person name="Won M."/>
            <person name="Lee C.-M."/>
            <person name="Woen H.-Y."/>
            <person name="Kwon S.-W."/>
        </authorList>
    </citation>
    <scope>NUCLEOTIDE SEQUENCE [LARGE SCALE GENOMIC DNA]</scope>
    <source>
        <strain evidence="1 2">SSTM10-2</strain>
    </source>
</reference>
<organism evidence="1 2">
    <name type="scientific">Halobacillus shinanisalinarum</name>
    <dbReference type="NCBI Taxonomy" id="2932258"/>
    <lineage>
        <taxon>Bacteria</taxon>
        <taxon>Bacillati</taxon>
        <taxon>Bacillota</taxon>
        <taxon>Bacilli</taxon>
        <taxon>Bacillales</taxon>
        <taxon>Bacillaceae</taxon>
        <taxon>Halobacillus</taxon>
    </lineage>
</organism>
<gene>
    <name evidence="1" type="ORF">MUO14_21275</name>
</gene>
<dbReference type="EMBL" id="CP095074">
    <property type="protein sequence ID" value="UOQ92904.1"/>
    <property type="molecule type" value="Genomic_DNA"/>
</dbReference>
<evidence type="ECO:0000313" key="2">
    <source>
        <dbReference type="Proteomes" id="UP000831880"/>
    </source>
</evidence>
<dbReference type="RefSeq" id="WP_244752508.1">
    <property type="nucleotide sequence ID" value="NZ_CP095074.1"/>
</dbReference>
<dbReference type="InterPro" id="IPR036166">
    <property type="entry name" value="YxeA-like_sf"/>
</dbReference>
<dbReference type="PANTHER" id="PTHR36433">
    <property type="entry name" value="HYPOTHETICAL CYTOSOLIC PROTEIN"/>
    <property type="match status" value="1"/>
</dbReference>
<dbReference type="PANTHER" id="PTHR36433:SF2">
    <property type="entry name" value="YXEA FAMILY PROTEIN"/>
    <property type="match status" value="1"/>
</dbReference>
<dbReference type="InterPro" id="IPR006542">
    <property type="entry name" value="DUF1093"/>
</dbReference>
<name>A0ABY4GXV8_9BACI</name>
<dbReference type="SUPFAM" id="SSF159121">
    <property type="entry name" value="BC4932-like"/>
    <property type="match status" value="1"/>
</dbReference>
<accession>A0ABY4GXV8</accession>
<dbReference type="Pfam" id="PF06486">
    <property type="entry name" value="DUF1093"/>
    <property type="match status" value="1"/>
</dbReference>
<dbReference type="Proteomes" id="UP000831880">
    <property type="component" value="Chromosome"/>
</dbReference>
<sequence>MKKLIGIVVLLAILVGGFMALPNEVTDRLNPLVPKEEVFVQINEPGNPKNPGGYDYTLTGFNADGEKREVTFYAGKELRKDAFLKVYVKGSYVETWEEVQPVALPVKAREKISK</sequence>